<dbReference type="PROSITE" id="PS51730">
    <property type="entry name" value="GNAT_ATAT"/>
    <property type="match status" value="1"/>
</dbReference>
<dbReference type="Gene3D" id="3.40.630.30">
    <property type="match status" value="1"/>
</dbReference>
<feature type="binding site" evidence="5">
    <location>
        <begin position="122"/>
        <end position="135"/>
    </location>
    <ligand>
        <name>acetyl-CoA</name>
        <dbReference type="ChEBI" id="CHEBI:57288"/>
    </ligand>
</feature>
<evidence type="ECO:0000256" key="3">
    <source>
        <dbReference type="ARBA" id="ARBA00051998"/>
    </source>
</evidence>
<comment type="caution">
    <text evidence="8">The sequence shown here is derived from an EMBL/GenBank/DDBJ whole genome shotgun (WGS) entry which is preliminary data.</text>
</comment>
<evidence type="ECO:0000256" key="2">
    <source>
        <dbReference type="ARBA" id="ARBA00023315"/>
    </source>
</evidence>
<reference evidence="8 9" key="1">
    <citation type="journal article" date="2021" name="Elife">
        <title>Chloroplast acquisition without the gene transfer in kleptoplastic sea slugs, Plakobranchus ocellatus.</title>
        <authorList>
            <person name="Maeda T."/>
            <person name="Takahashi S."/>
            <person name="Yoshida T."/>
            <person name="Shimamura S."/>
            <person name="Takaki Y."/>
            <person name="Nagai Y."/>
            <person name="Toyoda A."/>
            <person name="Suzuki Y."/>
            <person name="Arimoto A."/>
            <person name="Ishii H."/>
            <person name="Satoh N."/>
            <person name="Nishiyama T."/>
            <person name="Hasebe M."/>
            <person name="Maruyama T."/>
            <person name="Minagawa J."/>
            <person name="Obokata J."/>
            <person name="Shigenobu S."/>
        </authorList>
    </citation>
    <scope>NUCLEOTIDE SEQUENCE [LARGE SCALE GENOMIC DNA]</scope>
</reference>
<comment type="catalytic activity">
    <reaction evidence="3 5">
        <text>L-lysyl-[alpha-tubulin] + acetyl-CoA = N(6)-acetyl-L-lysyl-[alpha-tubulin] + CoA + H(+)</text>
        <dbReference type="Rhea" id="RHEA:15277"/>
        <dbReference type="Rhea" id="RHEA-COMP:11278"/>
        <dbReference type="Rhea" id="RHEA-COMP:11279"/>
        <dbReference type="ChEBI" id="CHEBI:15378"/>
        <dbReference type="ChEBI" id="CHEBI:29969"/>
        <dbReference type="ChEBI" id="CHEBI:57287"/>
        <dbReference type="ChEBI" id="CHEBI:57288"/>
        <dbReference type="ChEBI" id="CHEBI:61930"/>
        <dbReference type="EC" id="2.3.1.108"/>
    </reaction>
</comment>
<dbReference type="AlphaFoldDB" id="A0AAV3Y3Z9"/>
<name>A0AAV3Y3Z9_9GAST</name>
<evidence type="ECO:0000256" key="4">
    <source>
        <dbReference type="ARBA" id="ARBA00066570"/>
    </source>
</evidence>
<dbReference type="PANTHER" id="PTHR12327">
    <property type="entry name" value="ALPHA-TUBULIN N-ACETYLTRANSFERASE 1"/>
    <property type="match status" value="1"/>
</dbReference>
<feature type="domain" description="N-acetyltransferase" evidence="7">
    <location>
        <begin position="1"/>
        <end position="188"/>
    </location>
</feature>
<dbReference type="HAMAP" id="MF_03130">
    <property type="entry name" value="mec17"/>
    <property type="match status" value="1"/>
</dbReference>
<evidence type="ECO:0000256" key="1">
    <source>
        <dbReference type="ARBA" id="ARBA00022679"/>
    </source>
</evidence>
<feature type="site" description="Crucial for catalytic activity" evidence="5">
    <location>
        <position position="57"/>
    </location>
</feature>
<evidence type="ECO:0000256" key="5">
    <source>
        <dbReference type="HAMAP-Rule" id="MF_03130"/>
    </source>
</evidence>
<dbReference type="GO" id="GO:0005874">
    <property type="term" value="C:microtubule"/>
    <property type="evidence" value="ECO:0007669"/>
    <property type="project" value="InterPro"/>
</dbReference>
<evidence type="ECO:0000256" key="6">
    <source>
        <dbReference type="SAM" id="MobiDB-lite"/>
    </source>
</evidence>
<dbReference type="EC" id="2.3.1.108" evidence="4 5"/>
<feature type="region of interest" description="Disordered" evidence="6">
    <location>
        <begin position="193"/>
        <end position="259"/>
    </location>
</feature>
<keyword evidence="1 5" id="KW-0808">Transferase</keyword>
<evidence type="ECO:0000313" key="9">
    <source>
        <dbReference type="Proteomes" id="UP000735302"/>
    </source>
</evidence>
<dbReference type="PANTHER" id="PTHR12327:SF0">
    <property type="entry name" value="ALPHA-TUBULIN N-ACETYLTRANSFERASE 1"/>
    <property type="match status" value="1"/>
</dbReference>
<dbReference type="InterPro" id="IPR007965">
    <property type="entry name" value="GNAT_ATAT"/>
</dbReference>
<feature type="compositionally biased region" description="Polar residues" evidence="6">
    <location>
        <begin position="242"/>
        <end position="259"/>
    </location>
</feature>
<accession>A0AAV3Y3Z9</accession>
<dbReference type="GO" id="GO:0070507">
    <property type="term" value="P:regulation of microtubule cytoskeleton organization"/>
    <property type="evidence" value="ECO:0007669"/>
    <property type="project" value="UniProtKB-UniRule"/>
</dbReference>
<dbReference type="InterPro" id="IPR038746">
    <property type="entry name" value="Atat"/>
</dbReference>
<dbReference type="EMBL" id="BLXT01000492">
    <property type="protein sequence ID" value="GFN77564.1"/>
    <property type="molecule type" value="Genomic_DNA"/>
</dbReference>
<protein>
    <recommendedName>
        <fullName evidence="4 5">Alpha-tubulin N-acetyltransferase</fullName>
        <shortName evidence="5">Alpha-TAT</shortName>
        <shortName evidence="5">TAT</shortName>
        <ecNumber evidence="4 5">2.3.1.108</ecNumber>
    </recommendedName>
    <alternativeName>
        <fullName evidence="5">Acetyltransferase mec-17 homolog</fullName>
    </alternativeName>
</protein>
<evidence type="ECO:0000259" key="7">
    <source>
        <dbReference type="PROSITE" id="PS51730"/>
    </source>
</evidence>
<evidence type="ECO:0000313" key="8">
    <source>
        <dbReference type="EMBL" id="GFN77564.1"/>
    </source>
</evidence>
<keyword evidence="9" id="KW-1185">Reference proteome</keyword>
<feature type="binding site" evidence="5">
    <location>
        <begin position="158"/>
        <end position="167"/>
    </location>
    <ligand>
        <name>acetyl-CoA</name>
        <dbReference type="ChEBI" id="CHEBI:57288"/>
    </ligand>
</feature>
<sequence length="289" mass="33031">MDFSININKLFKDDITLIDSRLQPCRQLGIDRYGFQQLQKMLYEVVDKMGDASARAQGLHGSITTGKKLELANHRLYLMKDANGNSGQGSAVGILKVGRKKLFVYDQCKAQHELEPLCVLDFYVHESRQRMGCGRKLFDFMLSRENIRVEHLAVDRPSPKFLSFLKKHYNLLATIPQVNNFVIFENFFNGRNDTRDSRGRNRQHGHTLGSMNDQASPLRPNSGHRACASPYDESNHTKGYRSRQQQNHSAERSWTPSMARQSPRHVIHMNSWCILLASVVGTIKLSDLL</sequence>
<organism evidence="8 9">
    <name type="scientific">Plakobranchus ocellatus</name>
    <dbReference type="NCBI Taxonomy" id="259542"/>
    <lineage>
        <taxon>Eukaryota</taxon>
        <taxon>Metazoa</taxon>
        <taxon>Spiralia</taxon>
        <taxon>Lophotrochozoa</taxon>
        <taxon>Mollusca</taxon>
        <taxon>Gastropoda</taxon>
        <taxon>Heterobranchia</taxon>
        <taxon>Euthyneura</taxon>
        <taxon>Panpulmonata</taxon>
        <taxon>Sacoglossa</taxon>
        <taxon>Placobranchoidea</taxon>
        <taxon>Plakobranchidae</taxon>
        <taxon>Plakobranchus</taxon>
    </lineage>
</organism>
<keyword evidence="2 5" id="KW-0012">Acyltransferase</keyword>
<dbReference type="FunFam" id="3.40.630.30:FF:000060">
    <property type="entry name" value="Alpha-tubulin N-acetyltransferase 1"/>
    <property type="match status" value="1"/>
</dbReference>
<dbReference type="GO" id="GO:0048666">
    <property type="term" value="P:neuron development"/>
    <property type="evidence" value="ECO:0007669"/>
    <property type="project" value="UniProtKB-UniRule"/>
</dbReference>
<gene>
    <name evidence="8" type="ORF">PoB_000407000</name>
</gene>
<comment type="similarity">
    <text evidence="5">Belongs to the acetyltransferase ATAT1 family.</text>
</comment>
<dbReference type="Pfam" id="PF05301">
    <property type="entry name" value="Acetyltransf_16"/>
    <property type="match status" value="1"/>
</dbReference>
<comment type="function">
    <text evidence="5">Specifically acetylates 'Lys-40' in alpha-tubulin on the lumenal side of microtubules. Promotes microtubule destabilization and accelerates microtubule dynamics; this activity may be independent of acetylation activity. Acetylates alpha-tubulin with a slow enzymatic rate, due to a catalytic site that is not optimized for acetyl transfer. Enters the microtubule through each end and diffuses quickly throughout the lumen of microtubules. Acetylates only long/old microtubules because of its slow acetylation rate since it does not have time to act on dynamically unstable microtubules before the enzyme is released.</text>
</comment>
<proteinExistence type="inferred from homology"/>
<dbReference type="Proteomes" id="UP000735302">
    <property type="component" value="Unassembled WGS sequence"/>
</dbReference>
<dbReference type="GO" id="GO:0019799">
    <property type="term" value="F:tubulin N-acetyltransferase activity"/>
    <property type="evidence" value="ECO:0007669"/>
    <property type="project" value="UniProtKB-UniRule"/>
</dbReference>